<evidence type="ECO:0000256" key="1">
    <source>
        <dbReference type="SAM" id="Phobius"/>
    </source>
</evidence>
<evidence type="ECO:0000313" key="3">
    <source>
        <dbReference type="Proteomes" id="UP000028045"/>
    </source>
</evidence>
<dbReference type="HOGENOM" id="CLU_120565_0_0_1"/>
<reference evidence="2 3" key="1">
    <citation type="journal article" date="2014" name="BMC Genomics">
        <title>Comparative genome sequencing reveals chemotype-specific gene clusters in the toxigenic black mold Stachybotrys.</title>
        <authorList>
            <person name="Semeiks J."/>
            <person name="Borek D."/>
            <person name="Otwinowski Z."/>
            <person name="Grishin N.V."/>
        </authorList>
    </citation>
    <scope>NUCLEOTIDE SEQUENCE [LARGE SCALE GENOMIC DNA]</scope>
    <source>
        <strain evidence="3">CBS 109288 / IBT 7711</strain>
    </source>
</reference>
<dbReference type="OrthoDB" id="2819018at2759"/>
<organism evidence="2 3">
    <name type="scientific">Stachybotrys chartarum (strain CBS 109288 / IBT 7711)</name>
    <name type="common">Toxic black mold</name>
    <name type="synonym">Stilbospora chartarum</name>
    <dbReference type="NCBI Taxonomy" id="1280523"/>
    <lineage>
        <taxon>Eukaryota</taxon>
        <taxon>Fungi</taxon>
        <taxon>Dikarya</taxon>
        <taxon>Ascomycota</taxon>
        <taxon>Pezizomycotina</taxon>
        <taxon>Sordariomycetes</taxon>
        <taxon>Hypocreomycetidae</taxon>
        <taxon>Hypocreales</taxon>
        <taxon>Stachybotryaceae</taxon>
        <taxon>Stachybotrys</taxon>
    </lineage>
</organism>
<protein>
    <submittedName>
        <fullName evidence="2">Uncharacterized protein</fullName>
    </submittedName>
</protein>
<sequence length="162" mass="17591">MIHKVLTKFGSFPTPLLLHAATNSQTEMLGRILLTVDAVGLLLGAPIADMNETHQFNPRWPPHAKFHNGQTITMSVFLGLLTLYYTWRPVPQDKAGAAARDSLTVAVICGSIYWLAGLLAVFFPEAEGLDPEFGGPGFPQAKIFTGFMGVGVAGYAYEMYAM</sequence>
<name>A0A084B0V7_STACB</name>
<dbReference type="AlphaFoldDB" id="A0A084B0V7"/>
<evidence type="ECO:0000313" key="2">
    <source>
        <dbReference type="EMBL" id="KEY71186.1"/>
    </source>
</evidence>
<keyword evidence="1" id="KW-1133">Transmembrane helix</keyword>
<gene>
    <name evidence="2" type="ORF">S7711_10562</name>
</gene>
<keyword evidence="1" id="KW-0812">Transmembrane</keyword>
<keyword evidence="3" id="KW-1185">Reference proteome</keyword>
<feature type="transmembrane region" description="Helical" evidence="1">
    <location>
        <begin position="28"/>
        <end position="48"/>
    </location>
</feature>
<feature type="transmembrane region" description="Helical" evidence="1">
    <location>
        <begin position="103"/>
        <end position="123"/>
    </location>
</feature>
<dbReference type="Proteomes" id="UP000028045">
    <property type="component" value="Unassembled WGS sequence"/>
</dbReference>
<dbReference type="Pfam" id="PF20345">
    <property type="entry name" value="DUF6640"/>
    <property type="match status" value="1"/>
</dbReference>
<feature type="transmembrane region" description="Helical" evidence="1">
    <location>
        <begin position="68"/>
        <end position="87"/>
    </location>
</feature>
<accession>A0A084B0V7</accession>
<keyword evidence="1" id="KW-0472">Membrane</keyword>
<dbReference type="InterPro" id="IPR046580">
    <property type="entry name" value="DUF6640"/>
</dbReference>
<feature type="transmembrane region" description="Helical" evidence="1">
    <location>
        <begin position="143"/>
        <end position="160"/>
    </location>
</feature>
<dbReference type="EMBL" id="KL648338">
    <property type="protein sequence ID" value="KEY71186.1"/>
    <property type="molecule type" value="Genomic_DNA"/>
</dbReference>
<proteinExistence type="predicted"/>